<keyword evidence="1" id="KW-0812">Transmembrane</keyword>
<evidence type="ECO:0000313" key="3">
    <source>
        <dbReference type="Proteomes" id="UP000704712"/>
    </source>
</evidence>
<proteinExistence type="predicted"/>
<dbReference type="AlphaFoldDB" id="A0A8S9TRH3"/>
<accession>A0A8S9TRH3</accession>
<dbReference type="Proteomes" id="UP000704712">
    <property type="component" value="Unassembled WGS sequence"/>
</dbReference>
<sequence>MSTVLCAILQTLISIKYTVIFVTSGAFFTKFYVMHSITHIRSVYLAFFSTRHCSTSALDIPPFSRRTDALFTSTMQAGFYTAYTSATELHINTGYTAVALDEAQAASRPLAASRNATKVTA</sequence>
<dbReference type="EMBL" id="JAACNO010003089">
    <property type="protein sequence ID" value="KAF4128578.1"/>
    <property type="molecule type" value="Genomic_DNA"/>
</dbReference>
<evidence type="ECO:0000256" key="1">
    <source>
        <dbReference type="SAM" id="Phobius"/>
    </source>
</evidence>
<evidence type="ECO:0000313" key="2">
    <source>
        <dbReference type="EMBL" id="KAF4128578.1"/>
    </source>
</evidence>
<name>A0A8S9TRH3_PHYIN</name>
<keyword evidence="1" id="KW-1133">Transmembrane helix</keyword>
<reference evidence="2" key="1">
    <citation type="submission" date="2020-03" db="EMBL/GenBank/DDBJ databases">
        <title>Hybrid Assembly of Korean Phytophthora infestans isolates.</title>
        <authorList>
            <person name="Prokchorchik M."/>
            <person name="Lee Y."/>
            <person name="Seo J."/>
            <person name="Cho J.-H."/>
            <person name="Park Y.-E."/>
            <person name="Jang D.-C."/>
            <person name="Im J.-S."/>
            <person name="Choi J.-G."/>
            <person name="Park H.-J."/>
            <person name="Lee G.-B."/>
            <person name="Lee Y.-G."/>
            <person name="Hong S.-Y."/>
            <person name="Cho K."/>
            <person name="Sohn K.H."/>
        </authorList>
    </citation>
    <scope>NUCLEOTIDE SEQUENCE</scope>
    <source>
        <strain evidence="2">KR_2_A2</strain>
    </source>
</reference>
<feature type="transmembrane region" description="Helical" evidence="1">
    <location>
        <begin position="12"/>
        <end position="33"/>
    </location>
</feature>
<gene>
    <name evidence="2" type="ORF">GN958_ATG22230</name>
</gene>
<comment type="caution">
    <text evidence="2">The sequence shown here is derived from an EMBL/GenBank/DDBJ whole genome shotgun (WGS) entry which is preliminary data.</text>
</comment>
<organism evidence="2 3">
    <name type="scientific">Phytophthora infestans</name>
    <name type="common">Potato late blight agent</name>
    <name type="synonym">Botrytis infestans</name>
    <dbReference type="NCBI Taxonomy" id="4787"/>
    <lineage>
        <taxon>Eukaryota</taxon>
        <taxon>Sar</taxon>
        <taxon>Stramenopiles</taxon>
        <taxon>Oomycota</taxon>
        <taxon>Peronosporomycetes</taxon>
        <taxon>Peronosporales</taxon>
        <taxon>Peronosporaceae</taxon>
        <taxon>Phytophthora</taxon>
    </lineage>
</organism>
<protein>
    <submittedName>
        <fullName evidence="2">Uncharacterized protein</fullName>
    </submittedName>
</protein>
<keyword evidence="1" id="KW-0472">Membrane</keyword>